<dbReference type="Pfam" id="PF10758">
    <property type="entry name" value="DUF2586"/>
    <property type="match status" value="1"/>
</dbReference>
<dbReference type="STRING" id="563192.HMPREF0179_00375"/>
<dbReference type="GeneID" id="78086847"/>
<dbReference type="OrthoDB" id="5422934at2"/>
<reference evidence="1 2" key="1">
    <citation type="submission" date="2010-10" db="EMBL/GenBank/DDBJ databases">
        <authorList>
            <consortium name="The Broad Institute Genome Sequencing Platform"/>
            <person name="Ward D."/>
            <person name="Earl A."/>
            <person name="Feldgarden M."/>
            <person name="Young S.K."/>
            <person name="Gargeya S."/>
            <person name="Zeng Q."/>
            <person name="Alvarado L."/>
            <person name="Berlin A."/>
            <person name="Bochicchio J."/>
            <person name="Chapman S.B."/>
            <person name="Chen Z."/>
            <person name="Freedman E."/>
            <person name="Gellesch M."/>
            <person name="Goldberg J."/>
            <person name="Griggs A."/>
            <person name="Gujja S."/>
            <person name="Heilman E."/>
            <person name="Heiman D."/>
            <person name="Howarth C."/>
            <person name="Mehta T."/>
            <person name="Neiman D."/>
            <person name="Pearson M."/>
            <person name="Roberts A."/>
            <person name="Saif S."/>
            <person name="Shea T."/>
            <person name="Shenoy N."/>
            <person name="Sisk P."/>
            <person name="Stolte C."/>
            <person name="Sykes S."/>
            <person name="White J."/>
            <person name="Yandava C."/>
            <person name="Allen-Vercoe E."/>
            <person name="Sibley C."/>
            <person name="Ambrose C.E."/>
            <person name="Strauss J."/>
            <person name="Daigneault M."/>
            <person name="Haas B."/>
            <person name="Nusbaum C."/>
            <person name="Birren B."/>
        </authorList>
    </citation>
    <scope>NUCLEOTIDE SEQUENCE [LARGE SCALE GENOMIC DNA]</scope>
    <source>
        <strain evidence="1 2">3_1_6</strain>
    </source>
</reference>
<dbReference type="RefSeq" id="WP_005024549.1">
    <property type="nucleotide sequence ID" value="NZ_KE150239.1"/>
</dbReference>
<dbReference type="AlphaFoldDB" id="E5Y2G4"/>
<dbReference type="InterPro" id="IPR019694">
    <property type="entry name" value="Phage_HP1_Orf23"/>
</dbReference>
<accession>E5Y2G4</accession>
<comment type="caution">
    <text evidence="1">The sequence shown here is derived from an EMBL/GenBank/DDBJ whole genome shotgun (WGS) entry which is preliminary data.</text>
</comment>
<proteinExistence type="predicted"/>
<evidence type="ECO:0000313" key="2">
    <source>
        <dbReference type="Proteomes" id="UP000006034"/>
    </source>
</evidence>
<dbReference type="Proteomes" id="UP000006034">
    <property type="component" value="Unassembled WGS sequence"/>
</dbReference>
<dbReference type="HOGENOM" id="CLU_479615_0_0_7"/>
<dbReference type="eggNOG" id="ENOG502Z7IH">
    <property type="taxonomic scope" value="Bacteria"/>
</dbReference>
<reference evidence="1 2" key="2">
    <citation type="submission" date="2013-04" db="EMBL/GenBank/DDBJ databases">
        <title>The Genome Sequence of Bilophila wadsworthia 3_1_6.</title>
        <authorList>
            <consortium name="The Broad Institute Genomics Platform"/>
            <person name="Earl A."/>
            <person name="Ward D."/>
            <person name="Feldgarden M."/>
            <person name="Gevers D."/>
            <person name="Sibley C."/>
            <person name="Strauss J."/>
            <person name="Allen-Vercoe E."/>
            <person name="Walker B."/>
            <person name="Young S."/>
            <person name="Zeng Q."/>
            <person name="Gargeya S."/>
            <person name="Fitzgerald M."/>
            <person name="Haas B."/>
            <person name="Abouelleil A."/>
            <person name="Allen A.W."/>
            <person name="Alvarado L."/>
            <person name="Arachchi H.M."/>
            <person name="Berlin A.M."/>
            <person name="Chapman S.B."/>
            <person name="Gainer-Dewar J."/>
            <person name="Goldberg J."/>
            <person name="Griggs A."/>
            <person name="Gujja S."/>
            <person name="Hansen M."/>
            <person name="Howarth C."/>
            <person name="Imamovic A."/>
            <person name="Ireland A."/>
            <person name="Larimer J."/>
            <person name="McCowan C."/>
            <person name="Murphy C."/>
            <person name="Pearson M."/>
            <person name="Poon T.W."/>
            <person name="Priest M."/>
            <person name="Roberts A."/>
            <person name="Saif S."/>
            <person name="Shea T."/>
            <person name="Sisk P."/>
            <person name="Sykes S."/>
            <person name="Wortman J."/>
            <person name="Nusbaum C."/>
            <person name="Birren B."/>
        </authorList>
    </citation>
    <scope>NUCLEOTIDE SEQUENCE [LARGE SCALE GENOMIC DNA]</scope>
    <source>
        <strain evidence="1 2">3_1_6</strain>
    </source>
</reference>
<gene>
    <name evidence="1" type="ORF">HMPREF0179_00375</name>
</gene>
<evidence type="ECO:0008006" key="3">
    <source>
        <dbReference type="Google" id="ProtNLM"/>
    </source>
</evidence>
<sequence>MGDVLHYLIDGTSGIATGGVDGKALVAGVCSGGTVGKAYLIGKRTDLGSMLGTGPLVDRVRDMLNTGGQEPFLVAVPVQGQPGGYISALQIKGTDVAATVSGYPSHNADVVARVATAGVIGTATLEISTDGGKTFAEPVPSATQNPISSGEEATGATLVFAEEAVLEQGASYAFTVRCPVGPVYRVGDAESPLVEVTEEATGVLDGAELVIQIVKGGARNEGTWRLSTDGGDNFGKTRTIPVDGKAEVPGFGVSVTFPVGSYAAGTTYECRLLPPSPSIVDVLDALETPLGIYDVEFVHVVGASDSVDWAAAQAKAEELWNRQRPTYFKLEARLPHDGEDLNDYAAALLAEKQGVACRFVTVCAQHGEITDSTGAARLRNAAGLQSGRVMSIPVQRAAGRVKDGPVSQLSLPDGWEAVRTALEEAGFLTAKKYAGMEGTYWGDSRTLAEDSSDFRYEEALRTTFKAVRLTRQAALKSMYDEAGDPLRPDREGGLAYLKAQLENALDAMTDAGELAGYVVDIPSGQNVARDGVAVEITLIGVPIIREIRLYNRYTYAGSNFDPRIESYALAA</sequence>
<dbReference type="EMBL" id="ADCP02000002">
    <property type="protein sequence ID" value="EFV45754.1"/>
    <property type="molecule type" value="Genomic_DNA"/>
</dbReference>
<keyword evidence="2" id="KW-1185">Reference proteome</keyword>
<evidence type="ECO:0000313" key="1">
    <source>
        <dbReference type="EMBL" id="EFV45754.1"/>
    </source>
</evidence>
<organism evidence="1 2">
    <name type="scientific">Bilophila wadsworthia (strain 3_1_6)</name>
    <dbReference type="NCBI Taxonomy" id="563192"/>
    <lineage>
        <taxon>Bacteria</taxon>
        <taxon>Pseudomonadati</taxon>
        <taxon>Thermodesulfobacteriota</taxon>
        <taxon>Desulfovibrionia</taxon>
        <taxon>Desulfovibrionales</taxon>
        <taxon>Desulfovibrionaceae</taxon>
        <taxon>Bilophila</taxon>
    </lineage>
</organism>
<name>E5Y2G4_BILW3</name>
<protein>
    <recommendedName>
        <fullName evidence="3">Tail sheath protein subtilisin-like domain-containing protein</fullName>
    </recommendedName>
</protein>